<dbReference type="SMART" id="SM00387">
    <property type="entry name" value="HATPase_c"/>
    <property type="match status" value="1"/>
</dbReference>
<keyword evidence="4" id="KW-0175">Coiled coil</keyword>
<dbReference type="PANTHER" id="PTHR43065:SF42">
    <property type="entry name" value="TWO-COMPONENT SENSOR PPRA"/>
    <property type="match status" value="1"/>
</dbReference>
<dbReference type="SUPFAM" id="SSF55874">
    <property type="entry name" value="ATPase domain of HSP90 chaperone/DNA topoisomerase II/histidine kinase"/>
    <property type="match status" value="1"/>
</dbReference>
<dbReference type="InterPro" id="IPR004358">
    <property type="entry name" value="Sig_transdc_His_kin-like_C"/>
</dbReference>
<dbReference type="InterPro" id="IPR003594">
    <property type="entry name" value="HATPase_dom"/>
</dbReference>
<sequence length="455" mass="48469">MFAQRTTHVNQAADPTHSDAQRLAINAAWLAKLRWVAVAGQLATILIVAGPLGVAIPFWPLLTMAGVTAGTNAAFAVWIRRRATAEVVRPYEWHALLGGLMVLDLFVLTVMLELTGGPTNPFAIFYFVNLALAGILLPARWAWLLVGMATAAFATISYTHTPIEELRHANRLMSFRELGAIPIVGGGTLIAFAACGSVIVSFTTWLTRELRRNQEARSRAEELRARSEKLEALGTLAAGAAHELATPLSTIAVVAKELEHELNELDVSAEVATDIKLIRSELDRCRAILDRMSTASGRAAGEAPETFTAGELLQEVVDELTEPVLIDIDYANGAEQARVMAPRTALSQALRALVQNALDSRPGGEVEIEVYAHGTLGIAIRDSGPGMPPEVLARAGEPFFTTKDPGKGMGLGLFLARSVVERVGGGMVIDSEAGHGTVVEVKLPLSNASPTAAPA</sequence>
<feature type="coiled-coil region" evidence="4">
    <location>
        <begin position="206"/>
        <end position="275"/>
    </location>
</feature>
<dbReference type="EC" id="2.7.13.3" evidence="2"/>
<keyword evidence="5" id="KW-0812">Transmembrane</keyword>
<dbReference type="Proteomes" id="UP000316714">
    <property type="component" value="Unassembled WGS sequence"/>
</dbReference>
<comment type="caution">
    <text evidence="7">The sequence shown here is derived from an EMBL/GenBank/DDBJ whole genome shotgun (WGS) entry which is preliminary data.</text>
</comment>
<dbReference type="GO" id="GO:0000155">
    <property type="term" value="F:phosphorelay sensor kinase activity"/>
    <property type="evidence" value="ECO:0007669"/>
    <property type="project" value="InterPro"/>
</dbReference>
<evidence type="ECO:0000313" key="8">
    <source>
        <dbReference type="Proteomes" id="UP000316714"/>
    </source>
</evidence>
<proteinExistence type="predicted"/>
<dbReference type="InterPro" id="IPR036890">
    <property type="entry name" value="HATPase_C_sf"/>
</dbReference>
<protein>
    <recommendedName>
        <fullName evidence="2">histidine kinase</fullName>
        <ecNumber evidence="2">2.7.13.3</ecNumber>
    </recommendedName>
</protein>
<dbReference type="AlphaFoldDB" id="A0A5C5V1F2"/>
<comment type="catalytic activity">
    <reaction evidence="1">
        <text>ATP + protein L-histidine = ADP + protein N-phospho-L-histidine.</text>
        <dbReference type="EC" id="2.7.13.3"/>
    </reaction>
</comment>
<feature type="transmembrane region" description="Helical" evidence="5">
    <location>
        <begin position="180"/>
        <end position="207"/>
    </location>
</feature>
<dbReference type="EMBL" id="SIHJ01000003">
    <property type="protein sequence ID" value="TWT32298.1"/>
    <property type="molecule type" value="Genomic_DNA"/>
</dbReference>
<keyword evidence="7" id="KW-0808">Transferase</keyword>
<evidence type="ECO:0000256" key="2">
    <source>
        <dbReference type="ARBA" id="ARBA00012438"/>
    </source>
</evidence>
<feature type="domain" description="Histidine kinase" evidence="6">
    <location>
        <begin position="239"/>
        <end position="447"/>
    </location>
</feature>
<gene>
    <name evidence="7" type="primary">regB</name>
    <name evidence="7" type="ORF">KOR34_40600</name>
</gene>
<dbReference type="Gene3D" id="3.30.565.10">
    <property type="entry name" value="Histidine kinase-like ATPase, C-terminal domain"/>
    <property type="match status" value="1"/>
</dbReference>
<accession>A0A5C5V1F2</accession>
<organism evidence="7 8">
    <name type="scientific">Posidoniimonas corsicana</name>
    <dbReference type="NCBI Taxonomy" id="1938618"/>
    <lineage>
        <taxon>Bacteria</taxon>
        <taxon>Pseudomonadati</taxon>
        <taxon>Planctomycetota</taxon>
        <taxon>Planctomycetia</taxon>
        <taxon>Pirellulales</taxon>
        <taxon>Lacipirellulaceae</taxon>
        <taxon>Posidoniimonas</taxon>
    </lineage>
</organism>
<dbReference type="Pfam" id="PF00512">
    <property type="entry name" value="HisKA"/>
    <property type="match status" value="1"/>
</dbReference>
<dbReference type="PROSITE" id="PS50109">
    <property type="entry name" value="HIS_KIN"/>
    <property type="match status" value="1"/>
</dbReference>
<evidence type="ECO:0000256" key="1">
    <source>
        <dbReference type="ARBA" id="ARBA00000085"/>
    </source>
</evidence>
<dbReference type="SUPFAM" id="SSF47384">
    <property type="entry name" value="Homodimeric domain of signal transducing histidine kinase"/>
    <property type="match status" value="1"/>
</dbReference>
<name>A0A5C5V1F2_9BACT</name>
<evidence type="ECO:0000256" key="5">
    <source>
        <dbReference type="SAM" id="Phobius"/>
    </source>
</evidence>
<dbReference type="InterPro" id="IPR003661">
    <property type="entry name" value="HisK_dim/P_dom"/>
</dbReference>
<dbReference type="SMART" id="SM00388">
    <property type="entry name" value="HisKA"/>
    <property type="match status" value="1"/>
</dbReference>
<dbReference type="InterPro" id="IPR005467">
    <property type="entry name" value="His_kinase_dom"/>
</dbReference>
<keyword evidence="5" id="KW-0472">Membrane</keyword>
<feature type="transmembrane region" description="Helical" evidence="5">
    <location>
        <begin position="58"/>
        <end position="79"/>
    </location>
</feature>
<dbReference type="CDD" id="cd00082">
    <property type="entry name" value="HisKA"/>
    <property type="match status" value="1"/>
</dbReference>
<feature type="transmembrane region" description="Helical" evidence="5">
    <location>
        <begin position="91"/>
        <end position="112"/>
    </location>
</feature>
<feature type="transmembrane region" description="Helical" evidence="5">
    <location>
        <begin position="118"/>
        <end position="137"/>
    </location>
</feature>
<feature type="transmembrane region" description="Helical" evidence="5">
    <location>
        <begin position="33"/>
        <end position="52"/>
    </location>
</feature>
<keyword evidence="8" id="KW-1185">Reference proteome</keyword>
<evidence type="ECO:0000259" key="6">
    <source>
        <dbReference type="PROSITE" id="PS50109"/>
    </source>
</evidence>
<keyword evidence="5" id="KW-1133">Transmembrane helix</keyword>
<evidence type="ECO:0000256" key="3">
    <source>
        <dbReference type="ARBA" id="ARBA00022553"/>
    </source>
</evidence>
<dbReference type="PANTHER" id="PTHR43065">
    <property type="entry name" value="SENSOR HISTIDINE KINASE"/>
    <property type="match status" value="1"/>
</dbReference>
<dbReference type="InterPro" id="IPR036097">
    <property type="entry name" value="HisK_dim/P_sf"/>
</dbReference>
<dbReference type="Gene3D" id="1.10.287.130">
    <property type="match status" value="1"/>
</dbReference>
<dbReference type="Pfam" id="PF02518">
    <property type="entry name" value="HATPase_c"/>
    <property type="match status" value="1"/>
</dbReference>
<dbReference type="PRINTS" id="PR00344">
    <property type="entry name" value="BCTRLSENSOR"/>
</dbReference>
<evidence type="ECO:0000256" key="4">
    <source>
        <dbReference type="SAM" id="Coils"/>
    </source>
</evidence>
<evidence type="ECO:0000313" key="7">
    <source>
        <dbReference type="EMBL" id="TWT32298.1"/>
    </source>
</evidence>
<keyword evidence="3" id="KW-0597">Phosphoprotein</keyword>
<keyword evidence="7" id="KW-0418">Kinase</keyword>
<reference evidence="7 8" key="1">
    <citation type="submission" date="2019-02" db="EMBL/GenBank/DDBJ databases">
        <title>Deep-cultivation of Planctomycetes and their phenomic and genomic characterization uncovers novel biology.</title>
        <authorList>
            <person name="Wiegand S."/>
            <person name="Jogler M."/>
            <person name="Boedeker C."/>
            <person name="Pinto D."/>
            <person name="Vollmers J."/>
            <person name="Rivas-Marin E."/>
            <person name="Kohn T."/>
            <person name="Peeters S.H."/>
            <person name="Heuer A."/>
            <person name="Rast P."/>
            <person name="Oberbeckmann S."/>
            <person name="Bunk B."/>
            <person name="Jeske O."/>
            <person name="Meyerdierks A."/>
            <person name="Storesund J.E."/>
            <person name="Kallscheuer N."/>
            <person name="Luecker S."/>
            <person name="Lage O.M."/>
            <person name="Pohl T."/>
            <person name="Merkel B.J."/>
            <person name="Hornburger P."/>
            <person name="Mueller R.-W."/>
            <person name="Bruemmer F."/>
            <person name="Labrenz M."/>
            <person name="Spormann A.M."/>
            <person name="Op Den Camp H."/>
            <person name="Overmann J."/>
            <person name="Amann R."/>
            <person name="Jetten M.S.M."/>
            <person name="Mascher T."/>
            <person name="Medema M.H."/>
            <person name="Devos D.P."/>
            <person name="Kaster A.-K."/>
            <person name="Ovreas L."/>
            <person name="Rohde M."/>
            <person name="Galperin M.Y."/>
            <person name="Jogler C."/>
        </authorList>
    </citation>
    <scope>NUCLEOTIDE SEQUENCE [LARGE SCALE GENOMIC DNA]</scope>
    <source>
        <strain evidence="7 8">KOR34</strain>
    </source>
</reference>